<dbReference type="GO" id="GO:0044818">
    <property type="term" value="P:mitotic G2/M transition checkpoint"/>
    <property type="evidence" value="ECO:0007669"/>
    <property type="project" value="TreeGrafter"/>
</dbReference>
<dbReference type="FunFam" id="2.40.50.140:FF:000072">
    <property type="entry name" value="SOSS complex subunit B2"/>
    <property type="match status" value="1"/>
</dbReference>
<feature type="region of interest" description="Disordered" evidence="2">
    <location>
        <begin position="415"/>
        <end position="436"/>
    </location>
</feature>
<dbReference type="InterPro" id="IPR012340">
    <property type="entry name" value="NA-bd_OB-fold"/>
</dbReference>
<dbReference type="AlphaFoldDB" id="A0A811NEZ5"/>
<dbReference type="InterPro" id="IPR051231">
    <property type="entry name" value="SOSS-B"/>
</dbReference>
<dbReference type="PANTHER" id="PTHR13356:SF0">
    <property type="entry name" value="SOSS COMPLEX SUBUNIT B HOMOLOG"/>
    <property type="match status" value="1"/>
</dbReference>
<protein>
    <submittedName>
        <fullName evidence="3">Uncharacterized protein</fullName>
    </submittedName>
</protein>
<dbReference type="GO" id="GO:0005694">
    <property type="term" value="C:chromosome"/>
    <property type="evidence" value="ECO:0007669"/>
    <property type="project" value="UniProtKB-ARBA"/>
</dbReference>
<organism evidence="3 4">
    <name type="scientific">Miscanthus lutarioriparius</name>
    <dbReference type="NCBI Taxonomy" id="422564"/>
    <lineage>
        <taxon>Eukaryota</taxon>
        <taxon>Viridiplantae</taxon>
        <taxon>Streptophyta</taxon>
        <taxon>Embryophyta</taxon>
        <taxon>Tracheophyta</taxon>
        <taxon>Spermatophyta</taxon>
        <taxon>Magnoliopsida</taxon>
        <taxon>Liliopsida</taxon>
        <taxon>Poales</taxon>
        <taxon>Poaceae</taxon>
        <taxon>PACMAD clade</taxon>
        <taxon>Panicoideae</taxon>
        <taxon>Andropogonodae</taxon>
        <taxon>Andropogoneae</taxon>
        <taxon>Saccharinae</taxon>
        <taxon>Miscanthus</taxon>
    </lineage>
</organism>
<dbReference type="GO" id="GO:0010212">
    <property type="term" value="P:response to ionizing radiation"/>
    <property type="evidence" value="ECO:0007669"/>
    <property type="project" value="TreeGrafter"/>
</dbReference>
<comment type="caution">
    <text evidence="3">The sequence shown here is derived from an EMBL/GenBank/DDBJ whole genome shotgun (WGS) entry which is preliminary data.</text>
</comment>
<evidence type="ECO:0000256" key="1">
    <source>
        <dbReference type="ARBA" id="ARBA00023125"/>
    </source>
</evidence>
<keyword evidence="1" id="KW-0238">DNA-binding</keyword>
<dbReference type="GO" id="GO:0070876">
    <property type="term" value="C:SOSS complex"/>
    <property type="evidence" value="ECO:0007669"/>
    <property type="project" value="TreeGrafter"/>
</dbReference>
<keyword evidence="4" id="KW-1185">Reference proteome</keyword>
<evidence type="ECO:0000313" key="3">
    <source>
        <dbReference type="EMBL" id="CAD6223479.1"/>
    </source>
</evidence>
<evidence type="ECO:0000256" key="2">
    <source>
        <dbReference type="SAM" id="MobiDB-lite"/>
    </source>
</evidence>
<sequence>MEANPNGDIGWTQIRVIELGNLFTVNPLSISSNFVGFADGVLLVEADGRLFSIELKTGQHWKQQQPLQVRNQLQVLQVHQKLKVIIYRFLARVEIGYWAEGCPAHLGGLRRLGGIRSASGGVAGGGGVRGRGRGCCGYLFDALVQYAAAGGNSTQSMPSGNLTSRLRITALRRRQGYATSRGSWPSTRFGLPGSIPEWLGAGIAPTFQSLGHLRWAAWGTPMQRWGRGRRGQGPQAARPNAACEIHPVSDEEELHGGVPAVGRLPLLQGVRHILQGLPTARPSSLHFRRAGARESAILRAEETPTRIASVPLPPSQPLLFLTIAKSHWIRFERITESASGRYGLRATAQGLRAAGSRQGGGGGGGVQTPDMAQREADAPSEGTAVSSGRTVKLKDMVPAATNTVNTTFIVLDKAAPSARPSHRHPHAQARDGGGGREEKEVTCLALVADETAAVHFLLWGGECGAFEPGDIVRLTDGIFSYHRGNALVLRAGRRGRAEKVGEFTMLFVETPNMSEVQWGTDPKDGRRMVQEAVVSPYSQIFKPLR</sequence>
<gene>
    <name evidence="3" type="ORF">NCGR_LOCUS15887</name>
</gene>
<dbReference type="GO" id="GO:0000724">
    <property type="term" value="P:double-strand break repair via homologous recombination"/>
    <property type="evidence" value="ECO:0007669"/>
    <property type="project" value="TreeGrafter"/>
</dbReference>
<evidence type="ECO:0000313" key="4">
    <source>
        <dbReference type="Proteomes" id="UP000604825"/>
    </source>
</evidence>
<name>A0A811NEZ5_9POAL</name>
<feature type="region of interest" description="Disordered" evidence="2">
    <location>
        <begin position="353"/>
        <end position="389"/>
    </location>
</feature>
<dbReference type="SUPFAM" id="SSF50249">
    <property type="entry name" value="Nucleic acid-binding proteins"/>
    <property type="match status" value="1"/>
</dbReference>
<proteinExistence type="predicted"/>
<feature type="compositionally biased region" description="Gly residues" evidence="2">
    <location>
        <begin position="357"/>
        <end position="366"/>
    </location>
</feature>
<dbReference type="Proteomes" id="UP000604825">
    <property type="component" value="Unassembled WGS sequence"/>
</dbReference>
<dbReference type="OrthoDB" id="295715at2759"/>
<dbReference type="PANTHER" id="PTHR13356">
    <property type="entry name" value="OB FOLD NUCLEIC ACID BINDING PROTEIN-RELATED"/>
    <property type="match status" value="1"/>
</dbReference>
<accession>A0A811NEZ5</accession>
<reference evidence="3" key="1">
    <citation type="submission" date="2020-10" db="EMBL/GenBank/DDBJ databases">
        <authorList>
            <person name="Han B."/>
            <person name="Lu T."/>
            <person name="Zhao Q."/>
            <person name="Huang X."/>
            <person name="Zhao Y."/>
        </authorList>
    </citation>
    <scope>NUCLEOTIDE SEQUENCE</scope>
</reference>
<dbReference type="EMBL" id="CAJGYO010000004">
    <property type="protein sequence ID" value="CAD6223479.1"/>
    <property type="molecule type" value="Genomic_DNA"/>
</dbReference>
<dbReference type="Gene3D" id="2.40.50.140">
    <property type="entry name" value="Nucleic acid-binding proteins"/>
    <property type="match status" value="1"/>
</dbReference>
<dbReference type="GO" id="GO:0003677">
    <property type="term" value="F:DNA binding"/>
    <property type="evidence" value="ECO:0007669"/>
    <property type="project" value="UniProtKB-KW"/>
</dbReference>